<accession>A0A6F8ZFW1</accession>
<dbReference type="Proteomes" id="UP000503399">
    <property type="component" value="Chromosome"/>
</dbReference>
<dbReference type="Pfam" id="PF05949">
    <property type="entry name" value="DUF881"/>
    <property type="match status" value="1"/>
</dbReference>
<dbReference type="KEGG" id="hfv:R50_0846"/>
<evidence type="ECO:0000256" key="2">
    <source>
        <dbReference type="SAM" id="Phobius"/>
    </source>
</evidence>
<dbReference type="AlphaFoldDB" id="A0A6F8ZFW1"/>
<proteinExistence type="inferred from homology"/>
<protein>
    <recommendedName>
        <fullName evidence="5">DUF881 domain-containing protein</fullName>
    </recommendedName>
</protein>
<keyword evidence="2" id="KW-0812">Transmembrane</keyword>
<name>A0A6F8ZFW1_9FIRM</name>
<sequence>MLPVPWGASRWAVGLGALILGMMLAVQVRLQRVVPPPTDTNQLLTLLRTEDARKQALTREVAHLQALLNQRMTAAAAARRLSRELTTAQILAGTVPVHGPGIEVQWSNGTAPPGYQLTDIDLLLMVNELRAAGAEAISINGQRITALSEIRQAANYIVINDTQEDPPFTIDAIGPPKTLRDALTLPGGLVSVSQQEGRSITVSLRSMLTIPATTAPSLSYAKAGPS</sequence>
<keyword evidence="2" id="KW-0472">Membrane</keyword>
<reference evidence="3 4" key="1">
    <citation type="submission" date="2020-02" db="EMBL/GenBank/DDBJ databases">
        <authorList>
            <person name="Hogendoorn C."/>
        </authorList>
    </citation>
    <scope>NUCLEOTIDE SEQUENCE [LARGE SCALE GENOMIC DNA]</scope>
    <source>
        <strain evidence="3">R501</strain>
    </source>
</reference>
<dbReference type="Gene3D" id="3.30.70.1880">
    <property type="entry name" value="Protein of unknown function DUF881"/>
    <property type="match status" value="1"/>
</dbReference>
<gene>
    <name evidence="3" type="ORF">R50_0846</name>
</gene>
<feature type="transmembrane region" description="Helical" evidence="2">
    <location>
        <begin position="6"/>
        <end position="26"/>
    </location>
</feature>
<keyword evidence="4" id="KW-1185">Reference proteome</keyword>
<organism evidence="3 4">
    <name type="scientific">Candidatus Hydrogenisulfobacillus filiaventi</name>
    <dbReference type="NCBI Taxonomy" id="2707344"/>
    <lineage>
        <taxon>Bacteria</taxon>
        <taxon>Bacillati</taxon>
        <taxon>Bacillota</taxon>
        <taxon>Clostridia</taxon>
        <taxon>Eubacteriales</taxon>
        <taxon>Clostridiales Family XVII. Incertae Sedis</taxon>
        <taxon>Candidatus Hydrogenisulfobacillus</taxon>
    </lineage>
</organism>
<dbReference type="EMBL" id="LR778114">
    <property type="protein sequence ID" value="CAB1128352.1"/>
    <property type="molecule type" value="Genomic_DNA"/>
</dbReference>
<dbReference type="InterPro" id="IPR010273">
    <property type="entry name" value="DUF881"/>
</dbReference>
<dbReference type="PANTHER" id="PTHR37313:SF2">
    <property type="entry name" value="UPF0749 PROTEIN YLXX"/>
    <property type="match status" value="1"/>
</dbReference>
<keyword evidence="2" id="KW-1133">Transmembrane helix</keyword>
<evidence type="ECO:0000313" key="4">
    <source>
        <dbReference type="Proteomes" id="UP000503399"/>
    </source>
</evidence>
<comment type="similarity">
    <text evidence="1">Belongs to the UPF0749 family.</text>
</comment>
<evidence type="ECO:0000256" key="1">
    <source>
        <dbReference type="ARBA" id="ARBA00009108"/>
    </source>
</evidence>
<dbReference type="PANTHER" id="PTHR37313">
    <property type="entry name" value="UPF0749 PROTEIN RV1825"/>
    <property type="match status" value="1"/>
</dbReference>
<evidence type="ECO:0008006" key="5">
    <source>
        <dbReference type="Google" id="ProtNLM"/>
    </source>
</evidence>
<evidence type="ECO:0000313" key="3">
    <source>
        <dbReference type="EMBL" id="CAB1128352.1"/>
    </source>
</evidence>